<dbReference type="EMBL" id="JBDJPC010000012">
    <property type="protein sequence ID" value="KAL1489086.1"/>
    <property type="molecule type" value="Genomic_DNA"/>
</dbReference>
<keyword evidence="4" id="KW-1185">Reference proteome</keyword>
<evidence type="ECO:0000313" key="3">
    <source>
        <dbReference type="EMBL" id="KAL1489086.1"/>
    </source>
</evidence>
<name>A0ABD1E7N9_HYPHA</name>
<feature type="domain" description="MADF" evidence="2">
    <location>
        <begin position="1"/>
        <end position="58"/>
    </location>
</feature>
<dbReference type="Proteomes" id="UP001566132">
    <property type="component" value="Unassembled WGS sequence"/>
</dbReference>
<dbReference type="AlphaFoldDB" id="A0ABD1E7N9"/>
<evidence type="ECO:0000259" key="2">
    <source>
        <dbReference type="PROSITE" id="PS51029"/>
    </source>
</evidence>
<sequence>MAETLNCETSELKTRWKTLRERYLKELKESQSKSGQSAAEPPSWEWFESMQFLQPFIKPRKSQSSTIETISPAEDNFVENAECG</sequence>
<proteinExistence type="predicted"/>
<dbReference type="Pfam" id="PF10545">
    <property type="entry name" value="MADF_DNA_bdg"/>
    <property type="match status" value="1"/>
</dbReference>
<gene>
    <name evidence="3" type="ORF">ABEB36_014031</name>
</gene>
<comment type="caution">
    <text evidence="3">The sequence shown here is derived from an EMBL/GenBank/DDBJ whole genome shotgun (WGS) entry which is preliminary data.</text>
</comment>
<reference evidence="3 4" key="1">
    <citation type="submission" date="2024-05" db="EMBL/GenBank/DDBJ databases">
        <title>Genetic variation in Jamaican populations of the coffee berry borer (Hypothenemus hampei).</title>
        <authorList>
            <person name="Errbii M."/>
            <person name="Myrie A."/>
        </authorList>
    </citation>
    <scope>NUCLEOTIDE SEQUENCE [LARGE SCALE GENOMIC DNA]</scope>
    <source>
        <strain evidence="3">JA-Hopewell-2020-01-JO</strain>
        <tissue evidence="3">Whole body</tissue>
    </source>
</reference>
<dbReference type="PROSITE" id="PS51029">
    <property type="entry name" value="MADF"/>
    <property type="match status" value="1"/>
</dbReference>
<dbReference type="PANTHER" id="PTHR12243">
    <property type="entry name" value="MADF DOMAIN TRANSCRIPTION FACTOR"/>
    <property type="match status" value="1"/>
</dbReference>
<evidence type="ECO:0000256" key="1">
    <source>
        <dbReference type="SAM" id="MobiDB-lite"/>
    </source>
</evidence>
<feature type="region of interest" description="Disordered" evidence="1">
    <location>
        <begin position="63"/>
        <end position="84"/>
    </location>
</feature>
<protein>
    <recommendedName>
        <fullName evidence="2">MADF domain-containing protein</fullName>
    </recommendedName>
</protein>
<accession>A0ABD1E7N9</accession>
<organism evidence="3 4">
    <name type="scientific">Hypothenemus hampei</name>
    <name type="common">Coffee berry borer</name>
    <dbReference type="NCBI Taxonomy" id="57062"/>
    <lineage>
        <taxon>Eukaryota</taxon>
        <taxon>Metazoa</taxon>
        <taxon>Ecdysozoa</taxon>
        <taxon>Arthropoda</taxon>
        <taxon>Hexapoda</taxon>
        <taxon>Insecta</taxon>
        <taxon>Pterygota</taxon>
        <taxon>Neoptera</taxon>
        <taxon>Endopterygota</taxon>
        <taxon>Coleoptera</taxon>
        <taxon>Polyphaga</taxon>
        <taxon>Cucujiformia</taxon>
        <taxon>Curculionidae</taxon>
        <taxon>Scolytinae</taxon>
        <taxon>Hypothenemus</taxon>
    </lineage>
</organism>
<evidence type="ECO:0000313" key="4">
    <source>
        <dbReference type="Proteomes" id="UP001566132"/>
    </source>
</evidence>
<dbReference type="PANTHER" id="PTHR12243:SF66">
    <property type="entry name" value="MADF DOMAIN-CONTAINING PROTEIN"/>
    <property type="match status" value="1"/>
</dbReference>
<dbReference type="InterPro" id="IPR006578">
    <property type="entry name" value="MADF-dom"/>
</dbReference>
<dbReference type="InterPro" id="IPR039353">
    <property type="entry name" value="TF_Adf1"/>
</dbReference>